<feature type="compositionally biased region" description="Basic residues" evidence="2">
    <location>
        <begin position="358"/>
        <end position="369"/>
    </location>
</feature>
<feature type="region of interest" description="Disordered" evidence="2">
    <location>
        <begin position="345"/>
        <end position="369"/>
    </location>
</feature>
<sequence length="369" mass="42578">MRKNLKLFRVFHKLKDVYMDVNRKIRIDGDYLQSYQDDYMELQVDKMNQRVTFFSIVFIILMGISTAFGYFYIKSNVQKVPKEVQDLSHQVVQRMSTISERHTQMESSFQSKLSLLEKVTEALRKEQKEIQDAIDKINRTKADQNDVGRILGKSSQENFQAIEEVRSHLNSLNTTFTDQFSQFSEKFAAFNKDVNEVIQASITDIQKDTQTRMGKVADNIQTVSEELNSFGKNVNTLDSNMRTLKTDLDTLDKRISDLSSTVNGLSSEMTGLARSIRDIIDSEQLEELLAIERKAYKDNADLQKALIENHIKVLEEKLENLKQQINMIQSNLSQYRLNKKTIPKARTAPVANHQLPVKTKKKPLAKNIQ</sequence>
<dbReference type="Proteomes" id="UP000189670">
    <property type="component" value="Unassembled WGS sequence"/>
</dbReference>
<feature type="coiled-coil region" evidence="1">
    <location>
        <begin position="297"/>
        <end position="338"/>
    </location>
</feature>
<reference evidence="5" key="1">
    <citation type="submission" date="2012-11" db="EMBL/GenBank/DDBJ databases">
        <authorList>
            <person name="Lucero-Rivera Y.E."/>
            <person name="Tovar-Ramirez D."/>
        </authorList>
    </citation>
    <scope>NUCLEOTIDE SEQUENCE [LARGE SCALE GENOMIC DNA]</scope>
    <source>
        <strain evidence="5">Araruama</strain>
    </source>
</reference>
<evidence type="ECO:0000313" key="4">
    <source>
        <dbReference type="EMBL" id="ETR72640.1"/>
    </source>
</evidence>
<evidence type="ECO:0000313" key="5">
    <source>
        <dbReference type="Proteomes" id="UP000189670"/>
    </source>
</evidence>
<proteinExistence type="predicted"/>
<dbReference type="Gene3D" id="1.10.287.2610">
    <property type="match status" value="1"/>
</dbReference>
<evidence type="ECO:0000256" key="1">
    <source>
        <dbReference type="SAM" id="Coils"/>
    </source>
</evidence>
<comment type="caution">
    <text evidence="4">The sequence shown here is derived from an EMBL/GenBank/DDBJ whole genome shotgun (WGS) entry which is preliminary data.</text>
</comment>
<dbReference type="SUPFAM" id="SSF58104">
    <property type="entry name" value="Methyl-accepting chemotaxis protein (MCP) signaling domain"/>
    <property type="match status" value="1"/>
</dbReference>
<accession>A0A1V1PCV7</accession>
<dbReference type="EMBL" id="ATBP01000127">
    <property type="protein sequence ID" value="ETR72640.1"/>
    <property type="molecule type" value="Genomic_DNA"/>
</dbReference>
<keyword evidence="3" id="KW-0472">Membrane</keyword>
<name>A0A1V1PCV7_9BACT</name>
<evidence type="ECO:0000256" key="2">
    <source>
        <dbReference type="SAM" id="MobiDB-lite"/>
    </source>
</evidence>
<gene>
    <name evidence="4" type="ORF">OMM_01561</name>
</gene>
<protein>
    <submittedName>
        <fullName evidence="4">Uncharacterized protein</fullName>
    </submittedName>
</protein>
<feature type="coiled-coil region" evidence="1">
    <location>
        <begin position="116"/>
        <end position="143"/>
    </location>
</feature>
<evidence type="ECO:0000256" key="3">
    <source>
        <dbReference type="SAM" id="Phobius"/>
    </source>
</evidence>
<keyword evidence="3" id="KW-0812">Transmembrane</keyword>
<keyword evidence="1" id="KW-0175">Coiled coil</keyword>
<keyword evidence="3" id="KW-1133">Transmembrane helix</keyword>
<feature type="transmembrane region" description="Helical" evidence="3">
    <location>
        <begin position="51"/>
        <end position="73"/>
    </location>
</feature>
<organism evidence="4 5">
    <name type="scientific">Candidatus Magnetoglobus multicellularis str. Araruama</name>
    <dbReference type="NCBI Taxonomy" id="890399"/>
    <lineage>
        <taxon>Bacteria</taxon>
        <taxon>Pseudomonadati</taxon>
        <taxon>Thermodesulfobacteriota</taxon>
        <taxon>Desulfobacteria</taxon>
        <taxon>Desulfobacterales</taxon>
        <taxon>Desulfobacteraceae</taxon>
        <taxon>Candidatus Magnetoglobus</taxon>
    </lineage>
</organism>
<dbReference type="AlphaFoldDB" id="A0A1V1PCV7"/>